<evidence type="ECO:0000313" key="3">
    <source>
        <dbReference type="Proteomes" id="UP000509704"/>
    </source>
</evidence>
<dbReference type="OrthoDB" id="5288718at2759"/>
<reference evidence="2 3" key="1">
    <citation type="submission" date="2020-07" db="EMBL/GenBank/DDBJ databases">
        <title>The yeast mating-type switching endonuclease HO is a domesticated member of an unorthodox homing genetic element family.</title>
        <authorList>
            <person name="Coughlan A.Y."/>
            <person name="Lombardi L."/>
            <person name="Braun-Galleani S."/>
            <person name="Martos A.R."/>
            <person name="Galeote V."/>
            <person name="Bigey F."/>
            <person name="Dequin S."/>
            <person name="Byrne K.P."/>
            <person name="Wolfe K.H."/>
        </authorList>
    </citation>
    <scope>NUCLEOTIDE SEQUENCE [LARGE SCALE GENOMIC DNA]</scope>
    <source>
        <strain evidence="2 3">NRRL Y-6702</strain>
    </source>
</reference>
<dbReference type="GeneID" id="59236722"/>
<dbReference type="InterPro" id="IPR043132">
    <property type="entry name" value="BCAT-like_C"/>
</dbReference>
<dbReference type="Pfam" id="PF01063">
    <property type="entry name" value="Aminotran_4"/>
    <property type="match status" value="1"/>
</dbReference>
<evidence type="ECO:0000256" key="1">
    <source>
        <dbReference type="ARBA" id="ARBA00009320"/>
    </source>
</evidence>
<dbReference type="InterPro" id="IPR036038">
    <property type="entry name" value="Aminotransferase-like"/>
</dbReference>
<dbReference type="RefSeq" id="XP_037144707.1">
    <property type="nucleotide sequence ID" value="XM_037288812.1"/>
</dbReference>
<sequence length="407" mass="46375">MGPKKNNNTKPLTASQQKILKILQTDIVERYFNPAESDADFELLSTLRYDPGFTHVFLQSGKESHEIRLEEIDYRLQADSFADALNNAESGSEGNTTRFSDIFDELTTSSSFDNENDNSLMSLLESTYESQNSSPPAPASFAASQQENTDLRATFFQRFLLLGEHYKRLNFALQFFKWEFHVPLKMLLDKLIDALPEHHEISNLEERMKLLINENHCYKMRVLISKTGRMRIEAHPILPTLPLTPAITSSRYFMETILGGFLPNSSTTWDVFVDTKPMSVSPFTTFKTTYRDHYNEARGRLEELASTFGSNGKREILVYNDAHQLMEGSITNVALVKTREDNDEQLRFITPSLNSGCLCGTMRHYLLKKYLICEEPIDVRHLVQGDTVILFNGVMGAVKGVVRNALK</sequence>
<dbReference type="SUPFAM" id="SSF56752">
    <property type="entry name" value="D-aminoacid aminotransferase-like PLP-dependent enzymes"/>
    <property type="match status" value="1"/>
</dbReference>
<dbReference type="EMBL" id="CP058608">
    <property type="protein sequence ID" value="QLG72980.1"/>
    <property type="molecule type" value="Genomic_DNA"/>
</dbReference>
<keyword evidence="3" id="KW-1185">Reference proteome</keyword>
<accession>A0A7H9B2X8</accession>
<comment type="similarity">
    <text evidence="1">Belongs to the class-IV pyridoxal-phosphate-dependent aminotransferase family.</text>
</comment>
<dbReference type="PANTHER" id="PTHR42743">
    <property type="entry name" value="AMINO-ACID AMINOTRANSFERASE"/>
    <property type="match status" value="1"/>
</dbReference>
<dbReference type="InterPro" id="IPR050571">
    <property type="entry name" value="Class-IV_PLP-Dep_Aminotrnsfr"/>
</dbReference>
<name>A0A7H9B2X8_ZYGMR</name>
<proteinExistence type="inferred from homology"/>
<gene>
    <name evidence="2" type="ORF">HG535_0E00640</name>
</gene>
<dbReference type="KEGG" id="zmk:HG535_0E00640"/>
<dbReference type="GO" id="GO:0003824">
    <property type="term" value="F:catalytic activity"/>
    <property type="evidence" value="ECO:0007669"/>
    <property type="project" value="InterPro"/>
</dbReference>
<dbReference type="PANTHER" id="PTHR42743:SF11">
    <property type="entry name" value="AMINODEOXYCHORISMATE LYASE"/>
    <property type="match status" value="1"/>
</dbReference>
<organism evidence="2 3">
    <name type="scientific">Zygotorulaspora mrakii</name>
    <name type="common">Zygosaccharomyces mrakii</name>
    <dbReference type="NCBI Taxonomy" id="42260"/>
    <lineage>
        <taxon>Eukaryota</taxon>
        <taxon>Fungi</taxon>
        <taxon>Dikarya</taxon>
        <taxon>Ascomycota</taxon>
        <taxon>Saccharomycotina</taxon>
        <taxon>Saccharomycetes</taxon>
        <taxon>Saccharomycetales</taxon>
        <taxon>Saccharomycetaceae</taxon>
        <taxon>Zygotorulaspora</taxon>
    </lineage>
</organism>
<dbReference type="AlphaFoldDB" id="A0A7H9B2X8"/>
<evidence type="ECO:0008006" key="4">
    <source>
        <dbReference type="Google" id="ProtNLM"/>
    </source>
</evidence>
<dbReference type="Gene3D" id="3.20.10.10">
    <property type="entry name" value="D-amino Acid Aminotransferase, subunit A, domain 2"/>
    <property type="match status" value="1"/>
</dbReference>
<evidence type="ECO:0000313" key="2">
    <source>
        <dbReference type="EMBL" id="QLG72980.1"/>
    </source>
</evidence>
<dbReference type="GO" id="GO:0046394">
    <property type="term" value="P:carboxylic acid biosynthetic process"/>
    <property type="evidence" value="ECO:0007669"/>
    <property type="project" value="UniProtKB-ARBA"/>
</dbReference>
<dbReference type="Proteomes" id="UP000509704">
    <property type="component" value="Chromosome 5"/>
</dbReference>
<protein>
    <recommendedName>
        <fullName evidence="4">Aminodeoxychorismate lyase</fullName>
    </recommendedName>
</protein>
<dbReference type="InterPro" id="IPR001544">
    <property type="entry name" value="Aminotrans_IV"/>
</dbReference>